<feature type="region of interest" description="Disordered" evidence="9">
    <location>
        <begin position="60"/>
        <end position="108"/>
    </location>
</feature>
<dbReference type="GO" id="GO:0005783">
    <property type="term" value="C:endoplasmic reticulum"/>
    <property type="evidence" value="ECO:0007669"/>
    <property type="project" value="TreeGrafter"/>
</dbReference>
<evidence type="ECO:0000256" key="3">
    <source>
        <dbReference type="ARBA" id="ARBA00022448"/>
    </source>
</evidence>
<dbReference type="PROSITE" id="PS50192">
    <property type="entry name" value="T_SNARE"/>
    <property type="match status" value="1"/>
</dbReference>
<dbReference type="InterPro" id="IPR019529">
    <property type="entry name" value="Syntaxin-18_N"/>
</dbReference>
<keyword evidence="8" id="KW-0472">Membrane</keyword>
<dbReference type="Pfam" id="PF10496">
    <property type="entry name" value="Syntaxin-18_N"/>
    <property type="match status" value="1"/>
</dbReference>
<evidence type="ECO:0000313" key="12">
    <source>
        <dbReference type="Proteomes" id="UP000799766"/>
    </source>
</evidence>
<dbReference type="Proteomes" id="UP000799766">
    <property type="component" value="Unassembled WGS sequence"/>
</dbReference>
<dbReference type="GO" id="GO:0015031">
    <property type="term" value="P:protein transport"/>
    <property type="evidence" value="ECO:0007669"/>
    <property type="project" value="UniProtKB-KW"/>
</dbReference>
<comment type="similarity">
    <text evidence="2">Belongs to the syntaxin family.</text>
</comment>
<evidence type="ECO:0000313" key="11">
    <source>
        <dbReference type="EMBL" id="KAF2452730.1"/>
    </source>
</evidence>
<evidence type="ECO:0000256" key="6">
    <source>
        <dbReference type="ARBA" id="ARBA00022989"/>
    </source>
</evidence>
<feature type="compositionally biased region" description="Low complexity" evidence="9">
    <location>
        <begin position="60"/>
        <end position="69"/>
    </location>
</feature>
<keyword evidence="4" id="KW-0812">Transmembrane</keyword>
<dbReference type="GO" id="GO:0031201">
    <property type="term" value="C:SNARE complex"/>
    <property type="evidence" value="ECO:0007669"/>
    <property type="project" value="TreeGrafter"/>
</dbReference>
<dbReference type="PANTHER" id="PTHR15959:SF0">
    <property type="entry name" value="SYNTAXIN-18"/>
    <property type="match status" value="1"/>
</dbReference>
<dbReference type="Gene3D" id="1.20.5.110">
    <property type="match status" value="1"/>
</dbReference>
<protein>
    <recommendedName>
        <fullName evidence="10">t-SNARE coiled-coil homology domain-containing protein</fullName>
    </recommendedName>
</protein>
<evidence type="ECO:0000256" key="8">
    <source>
        <dbReference type="ARBA" id="ARBA00023136"/>
    </source>
</evidence>
<dbReference type="CDD" id="cd15850">
    <property type="entry name" value="SNARE_syntaxin18"/>
    <property type="match status" value="1"/>
</dbReference>
<dbReference type="EMBL" id="MU001704">
    <property type="protein sequence ID" value="KAF2452730.1"/>
    <property type="molecule type" value="Genomic_DNA"/>
</dbReference>
<evidence type="ECO:0000259" key="10">
    <source>
        <dbReference type="PROSITE" id="PS50192"/>
    </source>
</evidence>
<sequence>MDLSPIFNESLAKHNVPPLRPRPFRLADLDEFLKEAYRINTHIADLTAYLSAIRPSYLSASSASAPSSSRRYHQPHAPSRRPHAPPRADSSASPAGPGAAHRPTHLTDAQRDQIDAETKALLRELNAGIAALAEAEGVRRDASRAVRLKKRRRVGLGALGRWAAGGGKGEGLDEEEEKGEEEGRDEAVGAFRDGVVWYLREKLRAAGERQSEMVGRRLGEEVERRKNELNRFVGSRGGKIDGLAANGFAGGEKRGSVDEGKATVAGTWGDDDEELSEEQMQTFARENQDMLRQYEDQLDQVRTAERSLVEISELQSTLAENLTTQQEHIDLLVQDSLMTAENVGKGNKELKRASERASTARVIFYATGAFCFTIVLWDLII</sequence>
<feature type="compositionally biased region" description="Low complexity" evidence="9">
    <location>
        <begin position="87"/>
        <end position="101"/>
    </location>
</feature>
<comment type="subcellular location">
    <subcellularLocation>
        <location evidence="1">Membrane</location>
        <topology evidence="1">Single-pass type IV membrane protein</topology>
    </subcellularLocation>
</comment>
<evidence type="ECO:0000256" key="7">
    <source>
        <dbReference type="ARBA" id="ARBA00023054"/>
    </source>
</evidence>
<accession>A0A6A6NLW4</accession>
<evidence type="ECO:0000256" key="1">
    <source>
        <dbReference type="ARBA" id="ARBA00004211"/>
    </source>
</evidence>
<keyword evidence="7" id="KW-0175">Coiled coil</keyword>
<feature type="compositionally biased region" description="Basic residues" evidence="9">
    <location>
        <begin position="70"/>
        <end position="84"/>
    </location>
</feature>
<keyword evidence="5" id="KW-0653">Protein transport</keyword>
<dbReference type="OrthoDB" id="342981at2759"/>
<dbReference type="InterPro" id="IPR000727">
    <property type="entry name" value="T_SNARE_dom"/>
</dbReference>
<proteinExistence type="inferred from homology"/>
<dbReference type="SUPFAM" id="SSF58038">
    <property type="entry name" value="SNARE fusion complex"/>
    <property type="match status" value="1"/>
</dbReference>
<reference evidence="11" key="1">
    <citation type="journal article" date="2020" name="Stud. Mycol.">
        <title>101 Dothideomycetes genomes: a test case for predicting lifestyles and emergence of pathogens.</title>
        <authorList>
            <person name="Haridas S."/>
            <person name="Albert R."/>
            <person name="Binder M."/>
            <person name="Bloem J."/>
            <person name="Labutti K."/>
            <person name="Salamov A."/>
            <person name="Andreopoulos B."/>
            <person name="Baker S."/>
            <person name="Barry K."/>
            <person name="Bills G."/>
            <person name="Bluhm B."/>
            <person name="Cannon C."/>
            <person name="Castanera R."/>
            <person name="Culley D."/>
            <person name="Daum C."/>
            <person name="Ezra D."/>
            <person name="Gonzalez J."/>
            <person name="Henrissat B."/>
            <person name="Kuo A."/>
            <person name="Liang C."/>
            <person name="Lipzen A."/>
            <person name="Lutzoni F."/>
            <person name="Magnuson J."/>
            <person name="Mondo S."/>
            <person name="Nolan M."/>
            <person name="Ohm R."/>
            <person name="Pangilinan J."/>
            <person name="Park H.-J."/>
            <person name="Ramirez L."/>
            <person name="Alfaro M."/>
            <person name="Sun H."/>
            <person name="Tritt A."/>
            <person name="Yoshinaga Y."/>
            <person name="Zwiers L.-H."/>
            <person name="Turgeon B."/>
            <person name="Goodwin S."/>
            <person name="Spatafora J."/>
            <person name="Crous P."/>
            <person name="Grigoriev I."/>
        </authorList>
    </citation>
    <scope>NUCLEOTIDE SEQUENCE</scope>
    <source>
        <strain evidence="11">ATCC 16933</strain>
    </source>
</reference>
<gene>
    <name evidence="11" type="ORF">BDY21DRAFT_388439</name>
</gene>
<dbReference type="PANTHER" id="PTHR15959">
    <property type="entry name" value="SYNTAXIN-18"/>
    <property type="match status" value="1"/>
</dbReference>
<evidence type="ECO:0000256" key="2">
    <source>
        <dbReference type="ARBA" id="ARBA00009063"/>
    </source>
</evidence>
<dbReference type="GO" id="GO:0006890">
    <property type="term" value="P:retrograde vesicle-mediated transport, Golgi to endoplasmic reticulum"/>
    <property type="evidence" value="ECO:0007669"/>
    <property type="project" value="TreeGrafter"/>
</dbReference>
<keyword evidence="12" id="KW-1185">Reference proteome</keyword>
<evidence type="ECO:0000256" key="4">
    <source>
        <dbReference type="ARBA" id="ARBA00022692"/>
    </source>
</evidence>
<evidence type="ECO:0000256" key="5">
    <source>
        <dbReference type="ARBA" id="ARBA00022927"/>
    </source>
</evidence>
<organism evidence="11 12">
    <name type="scientific">Lineolata rhizophorae</name>
    <dbReference type="NCBI Taxonomy" id="578093"/>
    <lineage>
        <taxon>Eukaryota</taxon>
        <taxon>Fungi</taxon>
        <taxon>Dikarya</taxon>
        <taxon>Ascomycota</taxon>
        <taxon>Pezizomycotina</taxon>
        <taxon>Dothideomycetes</taxon>
        <taxon>Dothideomycetes incertae sedis</taxon>
        <taxon>Lineolatales</taxon>
        <taxon>Lineolataceae</taxon>
        <taxon>Lineolata</taxon>
    </lineage>
</organism>
<feature type="domain" description="T-SNARE coiled-coil homology" evidence="10">
    <location>
        <begin position="291"/>
        <end position="353"/>
    </location>
</feature>
<keyword evidence="6" id="KW-1133">Transmembrane helix</keyword>
<dbReference type="AlphaFoldDB" id="A0A6A6NLW4"/>
<name>A0A6A6NLW4_9PEZI</name>
<evidence type="ECO:0000256" key="9">
    <source>
        <dbReference type="SAM" id="MobiDB-lite"/>
    </source>
</evidence>
<feature type="compositionally biased region" description="Acidic residues" evidence="9">
    <location>
        <begin position="172"/>
        <end position="184"/>
    </location>
</feature>
<keyword evidence="3" id="KW-0813">Transport</keyword>
<feature type="region of interest" description="Disordered" evidence="9">
    <location>
        <begin position="163"/>
        <end position="185"/>
    </location>
</feature>